<evidence type="ECO:0000256" key="5">
    <source>
        <dbReference type="ARBA" id="ARBA00022729"/>
    </source>
</evidence>
<dbReference type="STRING" id="225359.A0A2S4PXK2"/>
<comment type="similarity">
    <text evidence="3">Belongs to the OST3/OST6 family.</text>
</comment>
<keyword evidence="4 9" id="KW-0812">Transmembrane</keyword>
<dbReference type="AlphaFoldDB" id="A0A2S4PXK2"/>
<evidence type="ECO:0000256" key="10">
    <source>
        <dbReference type="SAM" id="SignalP"/>
    </source>
</evidence>
<dbReference type="Proteomes" id="UP000237438">
    <property type="component" value="Unassembled WGS sequence"/>
</dbReference>
<dbReference type="InterPro" id="IPR021149">
    <property type="entry name" value="OligosaccharylTrfase_OST3/OST6"/>
</dbReference>
<evidence type="ECO:0008006" key="13">
    <source>
        <dbReference type="Google" id="ProtNLM"/>
    </source>
</evidence>
<dbReference type="Gene3D" id="3.40.30.10">
    <property type="entry name" value="Glutaredoxin"/>
    <property type="match status" value="1"/>
</dbReference>
<evidence type="ECO:0000256" key="7">
    <source>
        <dbReference type="ARBA" id="ARBA00022989"/>
    </source>
</evidence>
<gene>
    <name evidence="11" type="ORF">EPUL_003862</name>
</gene>
<feature type="signal peptide" evidence="10">
    <location>
        <begin position="1"/>
        <end position="19"/>
    </location>
</feature>
<reference evidence="11 12" key="1">
    <citation type="submission" date="2017-10" db="EMBL/GenBank/DDBJ databases">
        <title>Development of genomic resources for the powdery mildew, Erysiphe pulchra.</title>
        <authorList>
            <person name="Wadl P.A."/>
            <person name="Mack B.M."/>
            <person name="Moore G."/>
            <person name="Beltz S.B."/>
        </authorList>
    </citation>
    <scope>NUCLEOTIDE SEQUENCE [LARGE SCALE GENOMIC DNA]</scope>
    <source>
        <strain evidence="11">Cflorida</strain>
    </source>
</reference>
<dbReference type="GO" id="GO:0008250">
    <property type="term" value="C:oligosaccharyltransferase complex"/>
    <property type="evidence" value="ECO:0007669"/>
    <property type="project" value="TreeGrafter"/>
</dbReference>
<comment type="caution">
    <text evidence="11">The sequence shown here is derived from an EMBL/GenBank/DDBJ whole genome shotgun (WGS) entry which is preliminary data.</text>
</comment>
<evidence type="ECO:0000313" key="11">
    <source>
        <dbReference type="EMBL" id="POS86763.1"/>
    </source>
</evidence>
<evidence type="ECO:0000313" key="12">
    <source>
        <dbReference type="Proteomes" id="UP000237438"/>
    </source>
</evidence>
<sequence>MKLWTGVLLLLLDLNNVIAKSPIKDKFQHFYSKPAPLSLDDSSFTRLTAQPRDYSVAVLLTAMDSRYGCHLCREFQPEWDLLAKSWTKSDKHGDTRLVFATLDFNVGRNVFQALGLQSAPVLMLFQPTQGAHSIPDISPARLDFTSGQVPQSAEQAHAWIVSHFDGRSYPRFQRPINWQRLGVTISTIFALITLLAMTWSYVLPVLMSRNIWAAVSLISIILFTSGHMFNHIRKVPYVTGNGQGGISYFAGGFSNQFGLETQIIAAICESLILILNTR</sequence>
<keyword evidence="12" id="KW-1185">Reference proteome</keyword>
<comment type="subcellular location">
    <subcellularLocation>
        <location evidence="2">Endoplasmic reticulum membrane</location>
        <topology evidence="2">Multi-pass membrane protein</topology>
    </subcellularLocation>
</comment>
<dbReference type="SUPFAM" id="SSF52833">
    <property type="entry name" value="Thioredoxin-like"/>
    <property type="match status" value="1"/>
</dbReference>
<evidence type="ECO:0000256" key="3">
    <source>
        <dbReference type="ARBA" id="ARBA00009561"/>
    </source>
</evidence>
<dbReference type="PANTHER" id="PTHR12692">
    <property type="entry name" value="DOLICHYL-DIPHOSPHOOLIGOSACCHARIDE--PROTEIN GLYCOSYLTRANSFERASE-RELATED"/>
    <property type="match status" value="1"/>
</dbReference>
<keyword evidence="7 9" id="KW-1133">Transmembrane helix</keyword>
<organism evidence="11 12">
    <name type="scientific">Erysiphe pulchra</name>
    <dbReference type="NCBI Taxonomy" id="225359"/>
    <lineage>
        <taxon>Eukaryota</taxon>
        <taxon>Fungi</taxon>
        <taxon>Dikarya</taxon>
        <taxon>Ascomycota</taxon>
        <taxon>Pezizomycotina</taxon>
        <taxon>Leotiomycetes</taxon>
        <taxon>Erysiphales</taxon>
        <taxon>Erysiphaceae</taxon>
        <taxon>Erysiphe</taxon>
    </lineage>
</organism>
<feature type="transmembrane region" description="Helical" evidence="9">
    <location>
        <begin position="181"/>
        <end position="203"/>
    </location>
</feature>
<evidence type="ECO:0000256" key="1">
    <source>
        <dbReference type="ARBA" id="ARBA00002791"/>
    </source>
</evidence>
<feature type="transmembrane region" description="Helical" evidence="9">
    <location>
        <begin position="210"/>
        <end position="229"/>
    </location>
</feature>
<accession>A0A2S4PXK2</accession>
<dbReference type="GO" id="GO:0018279">
    <property type="term" value="P:protein N-linked glycosylation via asparagine"/>
    <property type="evidence" value="ECO:0007669"/>
    <property type="project" value="TreeGrafter"/>
</dbReference>
<comment type="function">
    <text evidence="1">Subunit of the oligosaccharyl transferase (OST) complex that catalyzes the initial transfer of a defined glycan (Glc(3)Man(9)GlcNAc(2) in eukaryotes) from the lipid carrier dolichol-pyrophosphate to an asparagine residue within an Asn-X-Ser/Thr consensus motif in nascent polypeptide chains, the first step in protein N-glycosylation. N-glycosylation occurs cotranslationally and the complex associates with the Sec61 complex at the channel-forming translocon complex that mediates protein translocation across the endoplasmic reticulum (ER). All subunits are required for a maximal enzyme activity.</text>
</comment>
<evidence type="ECO:0000256" key="2">
    <source>
        <dbReference type="ARBA" id="ARBA00004477"/>
    </source>
</evidence>
<dbReference type="InterPro" id="IPR036249">
    <property type="entry name" value="Thioredoxin-like_sf"/>
</dbReference>
<dbReference type="FunFam" id="3.40.30.10:FF:000302">
    <property type="entry name" value="Oligosaccharyl transferase subunit (Gamma), putative"/>
    <property type="match status" value="1"/>
</dbReference>
<name>A0A2S4PXK2_9PEZI</name>
<evidence type="ECO:0000256" key="6">
    <source>
        <dbReference type="ARBA" id="ARBA00022824"/>
    </source>
</evidence>
<dbReference type="EMBL" id="PEDP01000257">
    <property type="protein sequence ID" value="POS86763.1"/>
    <property type="molecule type" value="Genomic_DNA"/>
</dbReference>
<keyword evidence="5 10" id="KW-0732">Signal</keyword>
<dbReference type="Pfam" id="PF04756">
    <property type="entry name" value="OST3_OST6"/>
    <property type="match status" value="1"/>
</dbReference>
<protein>
    <recommendedName>
        <fullName evidence="13">Thioredoxin domain-containing protein</fullName>
    </recommendedName>
</protein>
<keyword evidence="6" id="KW-0256">Endoplasmic reticulum</keyword>
<dbReference type="PANTHER" id="PTHR12692:SF0">
    <property type="entry name" value="GH11935P"/>
    <property type="match status" value="1"/>
</dbReference>
<dbReference type="OrthoDB" id="67566at2759"/>
<evidence type="ECO:0000256" key="4">
    <source>
        <dbReference type="ARBA" id="ARBA00022692"/>
    </source>
</evidence>
<evidence type="ECO:0000256" key="9">
    <source>
        <dbReference type="SAM" id="Phobius"/>
    </source>
</evidence>
<proteinExistence type="inferred from homology"/>
<keyword evidence="8 9" id="KW-0472">Membrane</keyword>
<feature type="chain" id="PRO_5015708280" description="Thioredoxin domain-containing protein" evidence="10">
    <location>
        <begin position="20"/>
        <end position="278"/>
    </location>
</feature>
<evidence type="ECO:0000256" key="8">
    <source>
        <dbReference type="ARBA" id="ARBA00023136"/>
    </source>
</evidence>